<dbReference type="InterPro" id="IPR050860">
    <property type="entry name" value="FeoB_GTPase"/>
</dbReference>
<dbReference type="NCBIfam" id="TIGR00231">
    <property type="entry name" value="small_GTP"/>
    <property type="match status" value="1"/>
</dbReference>
<feature type="transmembrane region" description="Helical" evidence="16">
    <location>
        <begin position="722"/>
        <end position="745"/>
    </location>
</feature>
<keyword evidence="8 16" id="KW-1133">Transmembrane helix</keyword>
<dbReference type="GO" id="GO:0046872">
    <property type="term" value="F:metal ion binding"/>
    <property type="evidence" value="ECO:0007669"/>
    <property type="project" value="UniProtKB-KW"/>
</dbReference>
<evidence type="ECO:0000259" key="17">
    <source>
        <dbReference type="PROSITE" id="PS51711"/>
    </source>
</evidence>
<evidence type="ECO:0000256" key="9">
    <source>
        <dbReference type="ARBA" id="ARBA00023004"/>
    </source>
</evidence>
<keyword evidence="6 16" id="KW-0812">Transmembrane</keyword>
<evidence type="ECO:0000313" key="19">
    <source>
        <dbReference type="Proteomes" id="UP000214610"/>
    </source>
</evidence>
<feature type="binding site" evidence="15">
    <location>
        <position position="23"/>
    </location>
    <ligand>
        <name>Mg(2+)</name>
        <dbReference type="ChEBI" id="CHEBI:18420"/>
        <label>2</label>
    </ligand>
</feature>
<evidence type="ECO:0000256" key="13">
    <source>
        <dbReference type="NCBIfam" id="TIGR00437"/>
    </source>
</evidence>
<dbReference type="EMBL" id="NHMP01000007">
    <property type="protein sequence ID" value="OXE45798.1"/>
    <property type="molecule type" value="Genomic_DNA"/>
</dbReference>
<dbReference type="InterPro" id="IPR005225">
    <property type="entry name" value="Small_GTP-bd"/>
</dbReference>
<gene>
    <name evidence="18" type="ORF">ADH67_10275</name>
</gene>
<feature type="binding site" evidence="15">
    <location>
        <position position="22"/>
    </location>
    <ligand>
        <name>Mg(2+)</name>
        <dbReference type="ChEBI" id="CHEBI:18420"/>
        <label>1</label>
    </ligand>
</feature>
<feature type="transmembrane region" description="Helical" evidence="16">
    <location>
        <begin position="285"/>
        <end position="309"/>
    </location>
</feature>
<dbReference type="FunFam" id="3.40.50.300:FF:000426">
    <property type="entry name" value="Ferrous iron transport protein B"/>
    <property type="match status" value="1"/>
</dbReference>
<keyword evidence="4 16" id="KW-0410">Iron transport</keyword>
<feature type="binding site" evidence="15">
    <location>
        <position position="25"/>
    </location>
    <ligand>
        <name>Mg(2+)</name>
        <dbReference type="ChEBI" id="CHEBI:18420"/>
        <label>2</label>
    </ligand>
</feature>
<comment type="subcellular location">
    <subcellularLocation>
        <location evidence="1 16">Cell inner membrane</location>
        <topology evidence="1 16">Multi-pass membrane protein</topology>
    </subcellularLocation>
</comment>
<feature type="transmembrane region" description="Helical" evidence="16">
    <location>
        <begin position="514"/>
        <end position="532"/>
    </location>
</feature>
<dbReference type="Pfam" id="PF17910">
    <property type="entry name" value="FeoB_Cyto"/>
    <property type="match status" value="1"/>
</dbReference>
<sequence>MPIKNTICVVGNPNCGKTTLFNGLTGSNQIVGNWPGVTVEKKSGDFVYKNRHITIVDLPGIYSLQPSSAASIDEKVARDYILQNEAELVVNIVDASNLERNLYLTAQLIEMRVPMIVVVNMLDVAAAHKIEINIENLQRDLNCKVVGIVASKEEGLKELCEAIDEQLDDLKTPPNPIAFHPDITEAIKQIGALLAKQNVEKPQWVAEQLLEGDEELLTRLHGVDLTEAKKIIDALNEKYQGDLDIAMADARYSFVSEVAADCIIRKGEVNQSTTEKIDKFVLNRWLGIPFFLFVMYLMFVFSINIGSAFIDFFDILFGAIFVEGFGNLLTSWGTPDWLKTILADGIGGGIQTVSTFIPVIACLFLSLSFLEDSGYMARAAFVMDRLMRTLGLPGKSFVPLIVGFGCSVPAIMGARTMEKRSDRITTVLMAPFMSCGARLPVYVLFATAFWPLGGQNLVFSLYLIGIVVAIITGFVLKRTALKGAPTAFVMEIPPYHLPTIKTLAYRTWDRLKSFILKAGQLIVIIVAVLAFLNSLGTDGSFGNEDTDKSVLSNIGKTIVPAFEPMGMQQDNWPAAVGIFTGILAKEAVVGTLDSLYSGMGTRSARGDDSEVNTVKEPSPAVEEEEKEFSIWESTKEAFATIPENLSKLGDFLVDPLGVNVEKDLTDVDEQAAEQEVGVGTIHNMKKLFDGDLGAFAYLVMVLLYIPCCASIGAMYREIGAKWTIFAAFWTSALGYGSATLIYQIGRFGNHPVYSSVCIAAVCLVFIFTFAYLRKEGKGPVME</sequence>
<dbReference type="Pfam" id="PF02421">
    <property type="entry name" value="FeoB_N"/>
    <property type="match status" value="1"/>
</dbReference>
<dbReference type="PROSITE" id="PS51711">
    <property type="entry name" value="G_FEOB"/>
    <property type="match status" value="1"/>
</dbReference>
<dbReference type="PANTHER" id="PTHR43185:SF1">
    <property type="entry name" value="FE(2+) TRANSPORTER FEOB"/>
    <property type="match status" value="1"/>
</dbReference>
<feature type="transmembrane region" description="Helical" evidence="16">
    <location>
        <begin position="315"/>
        <end position="334"/>
    </location>
</feature>
<keyword evidence="11 14" id="KW-0342">GTP-binding</keyword>
<evidence type="ECO:0000256" key="8">
    <source>
        <dbReference type="ARBA" id="ARBA00022989"/>
    </source>
</evidence>
<evidence type="ECO:0000256" key="12">
    <source>
        <dbReference type="ARBA" id="ARBA00023136"/>
    </source>
</evidence>
<dbReference type="GO" id="GO:0005525">
    <property type="term" value="F:GTP binding"/>
    <property type="evidence" value="ECO:0007669"/>
    <property type="project" value="UniProtKB-KW"/>
</dbReference>
<comment type="caution">
    <text evidence="18">The sequence shown here is derived from an EMBL/GenBank/DDBJ whole genome shotgun (WGS) entry which is preliminary data.</text>
</comment>
<dbReference type="NCBIfam" id="TIGR00437">
    <property type="entry name" value="feoB"/>
    <property type="match status" value="1"/>
</dbReference>
<dbReference type="InterPro" id="IPR027417">
    <property type="entry name" value="P-loop_NTPase"/>
</dbReference>
<evidence type="ECO:0000256" key="10">
    <source>
        <dbReference type="ARBA" id="ARBA00023065"/>
    </source>
</evidence>
<keyword evidence="5" id="KW-0997">Cell inner membrane</keyword>
<feature type="transmembrane region" description="Helical" evidence="16">
    <location>
        <begin position="424"/>
        <end position="445"/>
    </location>
</feature>
<dbReference type="SUPFAM" id="SSF52540">
    <property type="entry name" value="P-loop containing nucleoside triphosphate hydrolases"/>
    <property type="match status" value="1"/>
</dbReference>
<dbReference type="Proteomes" id="UP000214610">
    <property type="component" value="Unassembled WGS sequence"/>
</dbReference>
<keyword evidence="12 16" id="KW-0472">Membrane</keyword>
<feature type="transmembrane region" description="Helical" evidence="16">
    <location>
        <begin position="751"/>
        <end position="772"/>
    </location>
</feature>
<evidence type="ECO:0000256" key="5">
    <source>
        <dbReference type="ARBA" id="ARBA00022519"/>
    </source>
</evidence>
<keyword evidence="15" id="KW-0479">Metal-binding</keyword>
<dbReference type="AlphaFoldDB" id="A0A227KDW2"/>
<keyword evidence="3" id="KW-1003">Cell membrane</keyword>
<dbReference type="NCBIfam" id="NF007105">
    <property type="entry name" value="PRK09554.1"/>
    <property type="match status" value="1"/>
</dbReference>
<dbReference type="InterPro" id="IPR011640">
    <property type="entry name" value="Fe2_transport_prot_B_C"/>
</dbReference>
<keyword evidence="9 16" id="KW-0408">Iron</keyword>
<comment type="similarity">
    <text evidence="16">Belongs to the TRAFAC class TrmE-Era-EngA-EngB-Septin-like GTPase superfamily. FeoB GTPase (TC 9.A.8) family.</text>
</comment>
<dbReference type="InterPro" id="IPR041069">
    <property type="entry name" value="FeoB_Cyto"/>
</dbReference>
<dbReference type="Pfam" id="PF07664">
    <property type="entry name" value="FeoB_C"/>
    <property type="match status" value="1"/>
</dbReference>
<dbReference type="GeneID" id="78361397"/>
<keyword evidence="7 14" id="KW-0547">Nucleotide-binding</keyword>
<dbReference type="PANTHER" id="PTHR43185">
    <property type="entry name" value="FERROUS IRON TRANSPORT PROTEIN B"/>
    <property type="match status" value="1"/>
</dbReference>
<dbReference type="Gene3D" id="1.10.287.1770">
    <property type="match status" value="1"/>
</dbReference>
<feature type="transmembrane region" description="Helical" evidence="16">
    <location>
        <begin position="457"/>
        <end position="476"/>
    </location>
</feature>
<feature type="binding site" evidence="15">
    <location>
        <position position="26"/>
    </location>
    <ligand>
        <name>Mg(2+)</name>
        <dbReference type="ChEBI" id="CHEBI:18420"/>
        <label>2</label>
    </ligand>
</feature>
<feature type="transmembrane region" description="Helical" evidence="16">
    <location>
        <begin position="390"/>
        <end position="412"/>
    </location>
</feature>
<evidence type="ECO:0000256" key="7">
    <source>
        <dbReference type="ARBA" id="ARBA00022741"/>
    </source>
</evidence>
<keyword evidence="19" id="KW-1185">Reference proteome</keyword>
<dbReference type="Pfam" id="PF07670">
    <property type="entry name" value="Gate"/>
    <property type="match status" value="2"/>
</dbReference>
<dbReference type="Gene3D" id="3.40.50.300">
    <property type="entry name" value="P-loop containing nucleotide triphosphate hydrolases"/>
    <property type="match status" value="1"/>
</dbReference>
<keyword evidence="10" id="KW-0406">Ion transport</keyword>
<proteinExistence type="inferred from homology"/>
<name>A0A227KDW2_9BURK</name>
<dbReference type="GO" id="GO:0015093">
    <property type="term" value="F:ferrous iron transmembrane transporter activity"/>
    <property type="evidence" value="ECO:0007669"/>
    <property type="project" value="UniProtKB-UniRule"/>
</dbReference>
<keyword evidence="2 16" id="KW-0813">Transport</keyword>
<dbReference type="InterPro" id="IPR003373">
    <property type="entry name" value="Fe2_transport_prot-B"/>
</dbReference>
<evidence type="ECO:0000256" key="6">
    <source>
        <dbReference type="ARBA" id="ARBA00022692"/>
    </source>
</evidence>
<evidence type="ECO:0000256" key="11">
    <source>
        <dbReference type="ARBA" id="ARBA00023134"/>
    </source>
</evidence>
<feature type="binding site" evidence="14">
    <location>
        <begin position="120"/>
        <end position="123"/>
    </location>
    <ligand>
        <name>GTP</name>
        <dbReference type="ChEBI" id="CHEBI:37565"/>
        <label>1</label>
    </ligand>
</feature>
<feature type="transmembrane region" description="Helical" evidence="16">
    <location>
        <begin position="694"/>
        <end position="715"/>
    </location>
</feature>
<evidence type="ECO:0000256" key="2">
    <source>
        <dbReference type="ARBA" id="ARBA00022448"/>
    </source>
</evidence>
<dbReference type="PRINTS" id="PR00326">
    <property type="entry name" value="GTP1OBG"/>
</dbReference>
<comment type="function">
    <text evidence="16">Probable transporter of a GTP-driven Fe(2+) uptake system.</text>
</comment>
<keyword evidence="15" id="KW-0460">Magnesium</keyword>
<feature type="binding site" evidence="14">
    <location>
        <begin position="57"/>
        <end position="60"/>
    </location>
    <ligand>
        <name>GTP</name>
        <dbReference type="ChEBI" id="CHEBI:37565"/>
        <label>1</label>
    </ligand>
</feature>
<dbReference type="GO" id="GO:0005886">
    <property type="term" value="C:plasma membrane"/>
    <property type="evidence" value="ECO:0007669"/>
    <property type="project" value="UniProtKB-SubCell"/>
</dbReference>
<evidence type="ECO:0000256" key="16">
    <source>
        <dbReference type="RuleBase" id="RU362098"/>
    </source>
</evidence>
<dbReference type="CDD" id="cd01879">
    <property type="entry name" value="FeoB"/>
    <property type="match status" value="1"/>
</dbReference>
<dbReference type="InterPro" id="IPR011642">
    <property type="entry name" value="Gate_dom"/>
</dbReference>
<evidence type="ECO:0000313" key="18">
    <source>
        <dbReference type="EMBL" id="OXE45798.1"/>
    </source>
</evidence>
<accession>A0A227KDW2</accession>
<feature type="domain" description="FeoB-type G" evidence="17">
    <location>
        <begin position="4"/>
        <end position="169"/>
    </location>
</feature>
<reference evidence="19" key="1">
    <citation type="submission" date="2017-05" db="EMBL/GenBank/DDBJ databases">
        <title>Improved OligoMM genomes.</title>
        <authorList>
            <person name="Garzetti D."/>
        </authorList>
    </citation>
    <scope>NUCLEOTIDE SEQUENCE [LARGE SCALE GENOMIC DNA]</scope>
    <source>
        <strain evidence="19">YL45</strain>
    </source>
</reference>
<dbReference type="InterPro" id="IPR006073">
    <property type="entry name" value="GTP-bd"/>
</dbReference>
<dbReference type="RefSeq" id="WP_066592697.1">
    <property type="nucleotide sequence ID" value="NZ_CAJTBZ010000015.1"/>
</dbReference>
<feature type="transmembrane region" description="Helical" evidence="16">
    <location>
        <begin position="346"/>
        <end position="370"/>
    </location>
</feature>
<evidence type="ECO:0000256" key="3">
    <source>
        <dbReference type="ARBA" id="ARBA00022475"/>
    </source>
</evidence>
<feature type="binding site" evidence="14">
    <location>
        <begin position="36"/>
        <end position="40"/>
    </location>
    <ligand>
        <name>GTP</name>
        <dbReference type="ChEBI" id="CHEBI:37565"/>
        <label>1</label>
    </ligand>
</feature>
<dbReference type="InterPro" id="IPR030389">
    <property type="entry name" value="G_FEOB_dom"/>
</dbReference>
<protein>
    <recommendedName>
        <fullName evidence="13 16">Ferrous iron transport protein B</fullName>
    </recommendedName>
</protein>
<feature type="binding site" evidence="14">
    <location>
        <begin position="11"/>
        <end position="18"/>
    </location>
    <ligand>
        <name>GTP</name>
        <dbReference type="ChEBI" id="CHEBI:37565"/>
        <label>1</label>
    </ligand>
</feature>
<evidence type="ECO:0000256" key="14">
    <source>
        <dbReference type="PIRSR" id="PIRSR603373-1"/>
    </source>
</evidence>
<evidence type="ECO:0000256" key="15">
    <source>
        <dbReference type="PIRSR" id="PIRSR603373-2"/>
    </source>
</evidence>
<evidence type="ECO:0000256" key="1">
    <source>
        <dbReference type="ARBA" id="ARBA00004429"/>
    </source>
</evidence>
<organism evidence="18 19">
    <name type="scientific">Turicimonas muris</name>
    <dbReference type="NCBI Taxonomy" id="1796652"/>
    <lineage>
        <taxon>Bacteria</taxon>
        <taxon>Pseudomonadati</taxon>
        <taxon>Pseudomonadota</taxon>
        <taxon>Betaproteobacteria</taxon>
        <taxon>Burkholderiales</taxon>
        <taxon>Sutterellaceae</taxon>
        <taxon>Turicimonas</taxon>
    </lineage>
</organism>
<evidence type="ECO:0000256" key="4">
    <source>
        <dbReference type="ARBA" id="ARBA00022496"/>
    </source>
</evidence>